<keyword evidence="2 7" id="KW-0813">Transport</keyword>
<keyword evidence="3" id="KW-1003">Cell membrane</keyword>
<dbReference type="Proteomes" id="UP000008305">
    <property type="component" value="Chromosome"/>
</dbReference>
<dbReference type="Pfam" id="PF09084">
    <property type="entry name" value="NMT1"/>
    <property type="match status" value="1"/>
</dbReference>
<feature type="transmembrane region" description="Helical" evidence="7">
    <location>
        <begin position="91"/>
        <end position="113"/>
    </location>
</feature>
<dbReference type="GO" id="GO:0055085">
    <property type="term" value="P:transmembrane transport"/>
    <property type="evidence" value="ECO:0007669"/>
    <property type="project" value="InterPro"/>
</dbReference>
<dbReference type="SUPFAM" id="SSF161098">
    <property type="entry name" value="MetI-like"/>
    <property type="match status" value="1"/>
</dbReference>
<evidence type="ECO:0000313" key="10">
    <source>
        <dbReference type="Proteomes" id="UP000008305"/>
    </source>
</evidence>
<sequence length="591" mass="66039">MKRKTFYYSIIILSFFILWEAAQYRPSLAFLCPPPSKIIKASAHSLPLLLSCSYQTLKGILGGFFLALALSIMLASIMLTYKSAKDLLQPLFVLLQCTPMFTLAPLIVLWFGWGLNAVIIPTALTIFFPLTLTIYQGITATPRELLEQFILHGATKKQILIKLRLPYALPHISSGLKIAIGSAGFAAIAGEWVASHSGLGILILESRRNYEMELMFAGLFVLSLLTLSLFQIVLISEKYVFSLFRVTKSQKITFSKYKLLCSLPLLLTVFPFLNKAPSSEKTKDLIKLSLLLDWTPNPNHAPLYVGIAQGFFQYHGIDLHIQKNTDSSSSIPHILFEKVDMTLYHAFGIIKASIKGLPVQVIGRLIDSTLQGFLYRADDSISNIQDLNNKVLGFCLNNSRDLSQLLDTLKLQGVVPSKVKNVSSDLISPMLLKKIDFLYGAFYNIEEVIFSSLGMPTRCFLSDTYGMPTGPQLLICAKKHTKATKPEIVQAFQKALQKSIDFCKKHPEEAFKIYTQATTDIPKKLSIEHLQWEKTLPLFAQSQAPLEDSLVTSLVHAITQRYPELTHQAVFFSPEDIASPYSPVLQGCENT</sequence>
<feature type="domain" description="ABC transmembrane type-1" evidence="8">
    <location>
        <begin position="53"/>
        <end position="233"/>
    </location>
</feature>
<gene>
    <name evidence="9" type="ordered locus">G5S_0017</name>
</gene>
<evidence type="ECO:0000256" key="3">
    <source>
        <dbReference type="ARBA" id="ARBA00022475"/>
    </source>
</evidence>
<evidence type="ECO:0000256" key="5">
    <source>
        <dbReference type="ARBA" id="ARBA00022989"/>
    </source>
</evidence>
<evidence type="ECO:0000313" key="9">
    <source>
        <dbReference type="EMBL" id="AEB41054.1"/>
    </source>
</evidence>
<evidence type="ECO:0000256" key="4">
    <source>
        <dbReference type="ARBA" id="ARBA00022692"/>
    </source>
</evidence>
<dbReference type="Pfam" id="PF00528">
    <property type="entry name" value="BPD_transp_1"/>
    <property type="match status" value="1"/>
</dbReference>
<keyword evidence="6 7" id="KW-0472">Membrane</keyword>
<evidence type="ECO:0000256" key="2">
    <source>
        <dbReference type="ARBA" id="ARBA00022448"/>
    </source>
</evidence>
<dbReference type="InterPro" id="IPR000515">
    <property type="entry name" value="MetI-like"/>
</dbReference>
<evidence type="ECO:0000256" key="6">
    <source>
        <dbReference type="ARBA" id="ARBA00023136"/>
    </source>
</evidence>
<keyword evidence="10" id="KW-1185">Reference proteome</keyword>
<proteinExistence type="inferred from homology"/>
<feature type="transmembrane region" description="Helical" evidence="7">
    <location>
        <begin position="59"/>
        <end position="79"/>
    </location>
</feature>
<dbReference type="RefSeq" id="WP_013712133.1">
    <property type="nucleotide sequence ID" value="NC_015408.1"/>
</dbReference>
<evidence type="ECO:0000256" key="7">
    <source>
        <dbReference type="RuleBase" id="RU363032"/>
    </source>
</evidence>
<dbReference type="InterPro" id="IPR015168">
    <property type="entry name" value="SsuA/THI5"/>
</dbReference>
<feature type="transmembrane region" description="Helical" evidence="7">
    <location>
        <begin position="214"/>
        <end position="236"/>
    </location>
</feature>
<dbReference type="InterPro" id="IPR035906">
    <property type="entry name" value="MetI-like_sf"/>
</dbReference>
<dbReference type="CDD" id="cd06261">
    <property type="entry name" value="TM_PBP2"/>
    <property type="match status" value="1"/>
</dbReference>
<protein>
    <submittedName>
        <fullName evidence="9">ABC transporter permease</fullName>
    </submittedName>
</protein>
<comment type="subcellular location">
    <subcellularLocation>
        <location evidence="1 7">Cell membrane</location>
        <topology evidence="1 7">Multi-pass membrane protein</topology>
    </subcellularLocation>
</comment>
<keyword evidence="5 7" id="KW-1133">Transmembrane helix</keyword>
<comment type="similarity">
    <text evidence="7">Belongs to the binding-protein-dependent transport system permease family.</text>
</comment>
<reference evidence="9 10" key="1">
    <citation type="journal article" date="2011" name="J. Bacteriol.">
        <title>Genome sequence of the obligate intracellular animal pathogen Chlamydia pecorum E58.</title>
        <authorList>
            <person name="Mojica S."/>
            <person name="Huot Creasy H."/>
            <person name="Daugherty S."/>
            <person name="Read T.D."/>
            <person name="Kim T."/>
            <person name="Kaltenboeck B."/>
            <person name="Bavoil P."/>
            <person name="Myers G.S."/>
        </authorList>
    </citation>
    <scope>NUCLEOTIDE SEQUENCE [LARGE SCALE GENOMIC DNA]</scope>
    <source>
        <strain evidence="9 10">E58</strain>
    </source>
</reference>
<dbReference type="KEGG" id="cpm:G5S_0017"/>
<dbReference type="PANTHER" id="PTHR30151:SF20">
    <property type="entry name" value="ABC TRANSPORTER PERMEASE PROTEIN HI_0355-RELATED"/>
    <property type="match status" value="1"/>
</dbReference>
<dbReference type="Gene3D" id="3.40.190.10">
    <property type="entry name" value="Periplasmic binding protein-like II"/>
    <property type="match status" value="2"/>
</dbReference>
<dbReference type="PANTHER" id="PTHR30151">
    <property type="entry name" value="ALKANE SULFONATE ABC TRANSPORTER-RELATED, MEMBRANE SUBUNIT"/>
    <property type="match status" value="1"/>
</dbReference>
<organism evidence="9 10">
    <name type="scientific">Chlamydia pecorum (strain ATCC VR-628 / DSM 29919 / E58)</name>
    <name type="common">Chlamydophila pecorum</name>
    <dbReference type="NCBI Taxonomy" id="331635"/>
    <lineage>
        <taxon>Bacteria</taxon>
        <taxon>Pseudomonadati</taxon>
        <taxon>Chlamydiota</taxon>
        <taxon>Chlamydiia</taxon>
        <taxon>Chlamydiales</taxon>
        <taxon>Chlamydiaceae</taxon>
        <taxon>Chlamydia/Chlamydophila group</taxon>
        <taxon>Chlamydia</taxon>
    </lineage>
</organism>
<name>A0AA34WHG0_CHLPE</name>
<evidence type="ECO:0000256" key="1">
    <source>
        <dbReference type="ARBA" id="ARBA00004651"/>
    </source>
</evidence>
<dbReference type="PROSITE" id="PS50928">
    <property type="entry name" value="ABC_TM1"/>
    <property type="match status" value="1"/>
</dbReference>
<keyword evidence="4 7" id="KW-0812">Transmembrane</keyword>
<evidence type="ECO:0000259" key="8">
    <source>
        <dbReference type="PROSITE" id="PS50928"/>
    </source>
</evidence>
<dbReference type="GO" id="GO:0005886">
    <property type="term" value="C:plasma membrane"/>
    <property type="evidence" value="ECO:0007669"/>
    <property type="project" value="UniProtKB-SubCell"/>
</dbReference>
<dbReference type="SUPFAM" id="SSF53850">
    <property type="entry name" value="Periplasmic binding protein-like II"/>
    <property type="match status" value="1"/>
</dbReference>
<feature type="transmembrane region" description="Helical" evidence="7">
    <location>
        <begin position="5"/>
        <end position="22"/>
    </location>
</feature>
<accession>A0AA34WHG0</accession>
<dbReference type="AlphaFoldDB" id="A0AA34WHG0"/>
<dbReference type="Gene3D" id="1.10.3720.10">
    <property type="entry name" value="MetI-like"/>
    <property type="match status" value="1"/>
</dbReference>
<feature type="transmembrane region" description="Helical" evidence="7">
    <location>
        <begin position="119"/>
        <end position="138"/>
    </location>
</feature>
<dbReference type="EMBL" id="CP002608">
    <property type="protein sequence ID" value="AEB41054.1"/>
    <property type="molecule type" value="Genomic_DNA"/>
</dbReference>